<dbReference type="PANTHER" id="PTHR10000">
    <property type="entry name" value="PHOSPHOSERINE PHOSPHATASE"/>
    <property type="match status" value="1"/>
</dbReference>
<reference evidence="1" key="1">
    <citation type="submission" date="2022-01" db="EMBL/GenBank/DDBJ databases">
        <title>Corynebacterium sp. nov isolated from isolated from the feces of the greater white-fronted geese (Anser albifrons) at Poyang Lake, PR China.</title>
        <authorList>
            <person name="Liu Q."/>
        </authorList>
    </citation>
    <scope>NUCLEOTIDE SEQUENCE</scope>
    <source>
        <strain evidence="1">JCM 32435</strain>
    </source>
</reference>
<sequence length="280" mass="30530">MKEKPLLVASDIDGTIISSQDRVLPRVQEALTQAAESGVEIALATGRPHRWIEPVLEQLPVRPVCVCANGAVLYDSKYHRIVKAHELQPEALTEIVRAAREALADRGGVNVAVERAGTGDAFDDDPREMFVVTPGYFHLWGTREFGEQREERALEEPAIKLLLRNTALGAEEMYEAVAAAVDPELGHVTYSMDAGILEVAPPGISKAHGVAELAQMHGVPQERVLCFGDMPNDIEMLRWAGWGVAMGNAREPVKEAADEVTSTNDEGGVADVLERWFSLS</sequence>
<dbReference type="InterPro" id="IPR000150">
    <property type="entry name" value="Cof"/>
</dbReference>
<proteinExistence type="predicted"/>
<evidence type="ECO:0000313" key="1">
    <source>
        <dbReference type="EMBL" id="MCF4007367.1"/>
    </source>
</evidence>
<dbReference type="InterPro" id="IPR036412">
    <property type="entry name" value="HAD-like_sf"/>
</dbReference>
<evidence type="ECO:0000313" key="2">
    <source>
        <dbReference type="Proteomes" id="UP001139336"/>
    </source>
</evidence>
<dbReference type="AlphaFoldDB" id="A0A9X1QS40"/>
<dbReference type="GO" id="GO:0005829">
    <property type="term" value="C:cytosol"/>
    <property type="evidence" value="ECO:0007669"/>
    <property type="project" value="TreeGrafter"/>
</dbReference>
<keyword evidence="1" id="KW-0378">Hydrolase</keyword>
<dbReference type="Proteomes" id="UP001139336">
    <property type="component" value="Unassembled WGS sequence"/>
</dbReference>
<dbReference type="Gene3D" id="3.40.50.1000">
    <property type="entry name" value="HAD superfamily/HAD-like"/>
    <property type="match status" value="1"/>
</dbReference>
<protein>
    <submittedName>
        <fullName evidence="1">HAD family hydrolase</fullName>
    </submittedName>
</protein>
<dbReference type="RefSeq" id="WP_236119502.1">
    <property type="nucleotide sequence ID" value="NZ_JAKGSI010000004.1"/>
</dbReference>
<dbReference type="InterPro" id="IPR006379">
    <property type="entry name" value="HAD-SF_hydro_IIB"/>
</dbReference>
<dbReference type="CDD" id="cd07516">
    <property type="entry name" value="HAD_Pase"/>
    <property type="match status" value="1"/>
</dbReference>
<comment type="caution">
    <text evidence="1">The sequence shown here is derived from an EMBL/GenBank/DDBJ whole genome shotgun (WGS) entry which is preliminary data.</text>
</comment>
<dbReference type="InterPro" id="IPR023214">
    <property type="entry name" value="HAD_sf"/>
</dbReference>
<dbReference type="SUPFAM" id="SSF56784">
    <property type="entry name" value="HAD-like"/>
    <property type="match status" value="1"/>
</dbReference>
<dbReference type="PANTHER" id="PTHR10000:SF8">
    <property type="entry name" value="HAD SUPERFAMILY HYDROLASE-LIKE, TYPE 3"/>
    <property type="match status" value="1"/>
</dbReference>
<dbReference type="NCBIfam" id="TIGR00099">
    <property type="entry name" value="Cof-subfamily"/>
    <property type="match status" value="1"/>
</dbReference>
<gene>
    <name evidence="1" type="ORF">L1O03_09320</name>
</gene>
<dbReference type="Gene3D" id="3.30.1240.10">
    <property type="match status" value="1"/>
</dbReference>
<dbReference type="EMBL" id="JAKGSI010000004">
    <property type="protein sequence ID" value="MCF4007367.1"/>
    <property type="molecule type" value="Genomic_DNA"/>
</dbReference>
<dbReference type="GO" id="GO:0000287">
    <property type="term" value="F:magnesium ion binding"/>
    <property type="evidence" value="ECO:0007669"/>
    <property type="project" value="TreeGrafter"/>
</dbReference>
<accession>A0A9X1QS40</accession>
<dbReference type="Pfam" id="PF08282">
    <property type="entry name" value="Hydrolase_3"/>
    <property type="match status" value="1"/>
</dbReference>
<dbReference type="NCBIfam" id="TIGR01484">
    <property type="entry name" value="HAD-SF-IIB"/>
    <property type="match status" value="1"/>
</dbReference>
<keyword evidence="2" id="KW-1185">Reference proteome</keyword>
<dbReference type="GO" id="GO:0016791">
    <property type="term" value="F:phosphatase activity"/>
    <property type="evidence" value="ECO:0007669"/>
    <property type="project" value="TreeGrafter"/>
</dbReference>
<name>A0A9X1QS40_9CORY</name>
<organism evidence="1 2">
    <name type="scientific">Corynebacterium uropygiale</name>
    <dbReference type="NCBI Taxonomy" id="1775911"/>
    <lineage>
        <taxon>Bacteria</taxon>
        <taxon>Bacillati</taxon>
        <taxon>Actinomycetota</taxon>
        <taxon>Actinomycetes</taxon>
        <taxon>Mycobacteriales</taxon>
        <taxon>Corynebacteriaceae</taxon>
        <taxon>Corynebacterium</taxon>
    </lineage>
</organism>
<dbReference type="SFLD" id="SFLDG01140">
    <property type="entry name" value="C2.B:_Phosphomannomutase_and_P"/>
    <property type="match status" value="1"/>
</dbReference>
<dbReference type="SFLD" id="SFLDS00003">
    <property type="entry name" value="Haloacid_Dehalogenase"/>
    <property type="match status" value="1"/>
</dbReference>